<reference evidence="2" key="1">
    <citation type="submission" date="2017-09" db="EMBL/GenBank/DDBJ databases">
        <title>FDA dAtabase for Regulatory Grade micrObial Sequences (FDA-ARGOS): Supporting development and validation of Infectious Disease Dx tests.</title>
        <authorList>
            <person name="Goldberg B."/>
            <person name="Campos J."/>
            <person name="Tallon L."/>
            <person name="Sadzewicz L."/>
            <person name="Ott S."/>
            <person name="Zhao X."/>
            <person name="Nagaraj S."/>
            <person name="Vavikolanu K."/>
            <person name="Aluvathingal J."/>
            <person name="Nadendla S."/>
            <person name="Geyer C."/>
            <person name="Sichtig H."/>
        </authorList>
    </citation>
    <scope>NUCLEOTIDE SEQUENCE [LARGE SCALE GENOMIC DNA]</scope>
    <source>
        <strain evidence="2">FDAARGOS_370</strain>
    </source>
</reference>
<name>A0A2A7U4U4_EDWTA</name>
<dbReference type="RefSeq" id="WP_098143348.1">
    <property type="nucleotide sequence ID" value="NZ_CP196230.1"/>
</dbReference>
<dbReference type="STRING" id="636.AAW15_11060"/>
<dbReference type="Proteomes" id="UP000219788">
    <property type="component" value="Unassembled WGS sequence"/>
</dbReference>
<organism evidence="1 2">
    <name type="scientific">Edwardsiella tarda</name>
    <dbReference type="NCBI Taxonomy" id="636"/>
    <lineage>
        <taxon>Bacteria</taxon>
        <taxon>Pseudomonadati</taxon>
        <taxon>Pseudomonadota</taxon>
        <taxon>Gammaproteobacteria</taxon>
        <taxon>Enterobacterales</taxon>
        <taxon>Hafniaceae</taxon>
        <taxon>Edwardsiella</taxon>
    </lineage>
</organism>
<evidence type="ECO:0008006" key="3">
    <source>
        <dbReference type="Google" id="ProtNLM"/>
    </source>
</evidence>
<gene>
    <name evidence="1" type="ORF">CRM76_15705</name>
</gene>
<dbReference type="OrthoDB" id="8456222at2"/>
<evidence type="ECO:0000313" key="1">
    <source>
        <dbReference type="EMBL" id="PEH73263.1"/>
    </source>
</evidence>
<comment type="caution">
    <text evidence="1">The sequence shown here is derived from an EMBL/GenBank/DDBJ whole genome shotgun (WGS) entry which is preliminary data.</text>
</comment>
<sequence length="317" mass="33962">MILTLHDLRHGCASRWLYRWLRHHFPRGGHYGAIYRALIQAERLDWASALAEYGWARWYTRLAFIREDIGTMMHLAERLSSLRNAATPLPPQGDYAPKIASARDGERWHNGVYGSRIACAGDHFQLGNHAQQSQLACCGSHCHLGWRGDHGELALAGYGAQIACSGARVRLASCGYQAHIASNGKQVRIALSGNAAYVSSAGAHARIVNGGTRAHLAACGPESHLANTGDLARLVSFGDTAKIINSGDGVDITAVGAGSVIASVAPVNSIVLGVGGCAALAYHDGKRIRFALAVEGEEGIRAGVRYRLDHTHRFIAC</sequence>
<dbReference type="AlphaFoldDB" id="A0A2A7U4U4"/>
<proteinExistence type="predicted"/>
<accession>A0A2A7U4U4</accession>
<protein>
    <recommendedName>
        <fullName evidence="3">Oxidoreductase subunit</fullName>
    </recommendedName>
</protein>
<dbReference type="EMBL" id="PDDV01000013">
    <property type="protein sequence ID" value="PEH73263.1"/>
    <property type="molecule type" value="Genomic_DNA"/>
</dbReference>
<evidence type="ECO:0000313" key="2">
    <source>
        <dbReference type="Proteomes" id="UP000219788"/>
    </source>
</evidence>